<dbReference type="PANTHER" id="PTHR15680">
    <property type="entry name" value="RIBOSOMAL PROTEIN L19"/>
    <property type="match status" value="1"/>
</dbReference>
<gene>
    <name evidence="6 8" type="primary">rplS</name>
    <name evidence="8" type="ORF">IAB70_02445</name>
</gene>
<keyword evidence="3 6" id="KW-0689">Ribosomal protein</keyword>
<dbReference type="PANTHER" id="PTHR15680:SF9">
    <property type="entry name" value="LARGE RIBOSOMAL SUBUNIT PROTEIN BL19M"/>
    <property type="match status" value="1"/>
</dbReference>
<evidence type="ECO:0000313" key="8">
    <source>
        <dbReference type="EMBL" id="HIU51473.1"/>
    </source>
</evidence>
<sequence length="172" mass="19391">MDIIKSIEHEQLKAKIPELKVGDTVKVHQRIKEGNRERIQVFEGIIIKKQGGGVNATFTVRRIASGVGVEKTFLVHSPLMEKVELVRVGKARRAKLYYLRDRVGKAAKTKEQIGARIENREIIVKAEADETPVEEAKEEAPAVETQEVVKEEVVDTVKEEKVEEVKEKPTAE</sequence>
<evidence type="ECO:0000256" key="5">
    <source>
        <dbReference type="ARBA" id="ARBA00035171"/>
    </source>
</evidence>
<accession>A0A9D1S9K6</accession>
<dbReference type="SUPFAM" id="SSF50104">
    <property type="entry name" value="Translation proteins SH3-like domain"/>
    <property type="match status" value="1"/>
</dbReference>
<reference evidence="8" key="1">
    <citation type="submission" date="2020-10" db="EMBL/GenBank/DDBJ databases">
        <authorList>
            <person name="Gilroy R."/>
        </authorList>
    </citation>
    <scope>NUCLEOTIDE SEQUENCE</scope>
    <source>
        <strain evidence="8">CHK195-15760</strain>
    </source>
</reference>
<comment type="similarity">
    <text evidence="2 6 7">Belongs to the bacterial ribosomal protein bL19 family.</text>
</comment>
<dbReference type="FunFam" id="2.30.30.790:FF:000001">
    <property type="entry name" value="50S ribosomal protein L19"/>
    <property type="match status" value="1"/>
</dbReference>
<dbReference type="GO" id="GO:0022625">
    <property type="term" value="C:cytosolic large ribosomal subunit"/>
    <property type="evidence" value="ECO:0007669"/>
    <property type="project" value="TreeGrafter"/>
</dbReference>
<name>A0A9D1S9K6_9FIRM</name>
<dbReference type="AlphaFoldDB" id="A0A9D1S9K6"/>
<dbReference type="InterPro" id="IPR001857">
    <property type="entry name" value="Ribosomal_bL19"/>
</dbReference>
<dbReference type="PRINTS" id="PR00061">
    <property type="entry name" value="RIBOSOMALL19"/>
</dbReference>
<protein>
    <recommendedName>
        <fullName evidence="5 6">Large ribosomal subunit protein bL19</fullName>
    </recommendedName>
</protein>
<evidence type="ECO:0000256" key="7">
    <source>
        <dbReference type="RuleBase" id="RU000559"/>
    </source>
</evidence>
<dbReference type="InterPro" id="IPR038657">
    <property type="entry name" value="Ribosomal_bL19_sf"/>
</dbReference>
<evidence type="ECO:0000256" key="3">
    <source>
        <dbReference type="ARBA" id="ARBA00022980"/>
    </source>
</evidence>
<dbReference type="HAMAP" id="MF_00402">
    <property type="entry name" value="Ribosomal_bL19"/>
    <property type="match status" value="1"/>
</dbReference>
<evidence type="ECO:0000256" key="6">
    <source>
        <dbReference type="HAMAP-Rule" id="MF_00402"/>
    </source>
</evidence>
<dbReference type="GO" id="GO:0003735">
    <property type="term" value="F:structural constituent of ribosome"/>
    <property type="evidence" value="ECO:0007669"/>
    <property type="project" value="InterPro"/>
</dbReference>
<dbReference type="Pfam" id="PF01245">
    <property type="entry name" value="Ribosomal_L19"/>
    <property type="match status" value="1"/>
</dbReference>
<dbReference type="InterPro" id="IPR018257">
    <property type="entry name" value="Ribosomal_bL19_CS"/>
</dbReference>
<proteinExistence type="inferred from homology"/>
<dbReference type="PROSITE" id="PS01015">
    <property type="entry name" value="RIBOSOMAL_L19"/>
    <property type="match status" value="1"/>
</dbReference>
<dbReference type="InterPro" id="IPR008991">
    <property type="entry name" value="Translation_prot_SH3-like_sf"/>
</dbReference>
<comment type="caution">
    <text evidence="8">The sequence shown here is derived from an EMBL/GenBank/DDBJ whole genome shotgun (WGS) entry which is preliminary data.</text>
</comment>
<organism evidence="8 9">
    <name type="scientific">Candidatus Merdicola faecigallinarum</name>
    <dbReference type="NCBI Taxonomy" id="2840862"/>
    <lineage>
        <taxon>Bacteria</taxon>
        <taxon>Bacillati</taxon>
        <taxon>Bacillota</taxon>
        <taxon>Clostridia</taxon>
        <taxon>Candidatus Merdicola</taxon>
    </lineage>
</organism>
<evidence type="ECO:0000256" key="2">
    <source>
        <dbReference type="ARBA" id="ARBA00005781"/>
    </source>
</evidence>
<evidence type="ECO:0000313" key="9">
    <source>
        <dbReference type="Proteomes" id="UP000824093"/>
    </source>
</evidence>
<dbReference type="EMBL" id="DVNH01000018">
    <property type="protein sequence ID" value="HIU51473.1"/>
    <property type="molecule type" value="Genomic_DNA"/>
</dbReference>
<dbReference type="GO" id="GO:0006412">
    <property type="term" value="P:translation"/>
    <property type="evidence" value="ECO:0007669"/>
    <property type="project" value="UniProtKB-UniRule"/>
</dbReference>
<evidence type="ECO:0000256" key="4">
    <source>
        <dbReference type="ARBA" id="ARBA00023274"/>
    </source>
</evidence>
<reference evidence="8" key="2">
    <citation type="journal article" date="2021" name="PeerJ">
        <title>Extensive microbial diversity within the chicken gut microbiome revealed by metagenomics and culture.</title>
        <authorList>
            <person name="Gilroy R."/>
            <person name="Ravi A."/>
            <person name="Getino M."/>
            <person name="Pursley I."/>
            <person name="Horton D.L."/>
            <person name="Alikhan N.F."/>
            <person name="Baker D."/>
            <person name="Gharbi K."/>
            <person name="Hall N."/>
            <person name="Watson M."/>
            <person name="Adriaenssens E.M."/>
            <person name="Foster-Nyarko E."/>
            <person name="Jarju S."/>
            <person name="Secka A."/>
            <person name="Antonio M."/>
            <person name="Oren A."/>
            <person name="Chaudhuri R.R."/>
            <person name="La Ragione R."/>
            <person name="Hildebrand F."/>
            <person name="Pallen M.J."/>
        </authorList>
    </citation>
    <scope>NUCLEOTIDE SEQUENCE</scope>
    <source>
        <strain evidence="8">CHK195-15760</strain>
    </source>
</reference>
<dbReference type="Gene3D" id="2.30.30.790">
    <property type="match status" value="1"/>
</dbReference>
<evidence type="ECO:0000256" key="1">
    <source>
        <dbReference type="ARBA" id="ARBA00002349"/>
    </source>
</evidence>
<keyword evidence="4 6" id="KW-0687">Ribonucleoprotein</keyword>
<comment type="function">
    <text evidence="1 6 7">This protein is located at the 30S-50S ribosomal subunit interface and may play a role in the structure and function of the aminoacyl-tRNA binding site.</text>
</comment>
<dbReference type="NCBIfam" id="TIGR01024">
    <property type="entry name" value="rplS_bact"/>
    <property type="match status" value="1"/>
</dbReference>
<dbReference type="Proteomes" id="UP000824093">
    <property type="component" value="Unassembled WGS sequence"/>
</dbReference>